<dbReference type="PANTHER" id="PTHR31527">
    <property type="entry name" value="RE64534P"/>
    <property type="match status" value="1"/>
</dbReference>
<protein>
    <submittedName>
        <fullName evidence="2">DUF1989 domain-containing protein</fullName>
    </submittedName>
</protein>
<dbReference type="AlphaFoldDB" id="A0A432V801"/>
<gene>
    <name evidence="2" type="ORF">EET67_09340</name>
</gene>
<evidence type="ECO:0000313" key="2">
    <source>
        <dbReference type="EMBL" id="RUM98288.1"/>
    </source>
</evidence>
<reference evidence="2 3" key="1">
    <citation type="submission" date="2018-11" db="EMBL/GenBank/DDBJ databases">
        <title>Pseudaminobacter arsenicus sp. nov., an arsenic-resistant bacterium isolated from arsenic-rich aquifers.</title>
        <authorList>
            <person name="Mu Y."/>
        </authorList>
    </citation>
    <scope>NUCLEOTIDE SEQUENCE [LARGE SCALE GENOMIC DNA]</scope>
    <source>
        <strain evidence="2 3">CB3</strain>
    </source>
</reference>
<dbReference type="EMBL" id="RKST01000007">
    <property type="protein sequence ID" value="RUM98288.1"/>
    <property type="molecule type" value="Genomic_DNA"/>
</dbReference>
<organism evidence="2 3">
    <name type="scientific">Borborobacter arsenicus</name>
    <dbReference type="NCBI Taxonomy" id="1851146"/>
    <lineage>
        <taxon>Bacteria</taxon>
        <taxon>Pseudomonadati</taxon>
        <taxon>Pseudomonadota</taxon>
        <taxon>Alphaproteobacteria</taxon>
        <taxon>Hyphomicrobiales</taxon>
        <taxon>Phyllobacteriaceae</taxon>
        <taxon>Borborobacter</taxon>
    </lineage>
</organism>
<dbReference type="InterPro" id="IPR018959">
    <property type="entry name" value="DUF1989"/>
</dbReference>
<evidence type="ECO:0000313" key="3">
    <source>
        <dbReference type="Proteomes" id="UP000281647"/>
    </source>
</evidence>
<dbReference type="Proteomes" id="UP000281647">
    <property type="component" value="Unassembled WGS sequence"/>
</dbReference>
<feature type="domain" description="DUF1989" evidence="1">
    <location>
        <begin position="76"/>
        <end position="242"/>
    </location>
</feature>
<name>A0A432V801_9HYPH</name>
<comment type="caution">
    <text evidence="2">The sequence shown here is derived from an EMBL/GenBank/DDBJ whole genome shotgun (WGS) entry which is preliminary data.</text>
</comment>
<accession>A0A432V801</accession>
<dbReference type="OrthoDB" id="9800828at2"/>
<dbReference type="Pfam" id="PF09347">
    <property type="entry name" value="DUF1989"/>
    <property type="match status" value="1"/>
</dbReference>
<sequence>MALSRDTLSGPLPVPRQLRHAVDCGRDDAWPRLQGDPPMTDKRLPRAVYPFPREHYERLVANRERFRIVSEHLLEASGHGFRVEAGQAFRFTLATGPQVLDVCMMSADDPHEHLFPGTQMAIEGGRISRFTRLWGTPPRSRPLATCIADSVRGVPSPRGTGEHFPHGAHCNPHLWQLYTGKHSRPCYDNLRYGLAMLGLDQRYIHDNLNLFMKGGYDPVTGVSIAEESDSRTGDYLEFYAETALYVAISLCPAEAGSEDLRESWSEGSQDTIAVNPVRVTILDTGLAPLGWPLAEAAASH</sequence>
<keyword evidence="3" id="KW-1185">Reference proteome</keyword>
<dbReference type="PANTHER" id="PTHR31527:SF0">
    <property type="entry name" value="RE64534P"/>
    <property type="match status" value="1"/>
</dbReference>
<proteinExistence type="predicted"/>
<evidence type="ECO:0000259" key="1">
    <source>
        <dbReference type="Pfam" id="PF09347"/>
    </source>
</evidence>